<evidence type="ECO:0000313" key="6">
    <source>
        <dbReference type="EMBL" id="KAF3437610.1"/>
    </source>
</evidence>
<dbReference type="PANTHER" id="PTHR48048">
    <property type="entry name" value="GLYCOSYLTRANSFERASE"/>
    <property type="match status" value="1"/>
</dbReference>
<evidence type="ECO:0000256" key="3">
    <source>
        <dbReference type="ARBA" id="ARBA00022679"/>
    </source>
</evidence>
<dbReference type="PANTHER" id="PTHR48048:SF20">
    <property type="entry name" value="GLYCOSYLTRANSFERASE"/>
    <property type="match status" value="1"/>
</dbReference>
<name>A0A8K0E1B2_9ROSA</name>
<keyword evidence="3 4" id="KW-0808">Transferase</keyword>
<protein>
    <recommendedName>
        <fullName evidence="5">Glycosyltransferase</fullName>
        <ecNumber evidence="5">2.4.1.-</ecNumber>
    </recommendedName>
</protein>
<organism evidence="6 7">
    <name type="scientific">Rhamnella rubrinervis</name>
    <dbReference type="NCBI Taxonomy" id="2594499"/>
    <lineage>
        <taxon>Eukaryota</taxon>
        <taxon>Viridiplantae</taxon>
        <taxon>Streptophyta</taxon>
        <taxon>Embryophyta</taxon>
        <taxon>Tracheophyta</taxon>
        <taxon>Spermatophyta</taxon>
        <taxon>Magnoliopsida</taxon>
        <taxon>eudicotyledons</taxon>
        <taxon>Gunneridae</taxon>
        <taxon>Pentapetalae</taxon>
        <taxon>rosids</taxon>
        <taxon>fabids</taxon>
        <taxon>Rosales</taxon>
        <taxon>Rhamnaceae</taxon>
        <taxon>rhamnoid group</taxon>
        <taxon>Rhamneae</taxon>
        <taxon>Rhamnella</taxon>
    </lineage>
</organism>
<evidence type="ECO:0000256" key="5">
    <source>
        <dbReference type="RuleBase" id="RU362057"/>
    </source>
</evidence>
<dbReference type="OrthoDB" id="5835829at2759"/>
<dbReference type="Pfam" id="PF00201">
    <property type="entry name" value="UDPGT"/>
    <property type="match status" value="1"/>
</dbReference>
<proteinExistence type="inferred from homology"/>
<dbReference type="GO" id="GO:0035251">
    <property type="term" value="F:UDP-glucosyltransferase activity"/>
    <property type="evidence" value="ECO:0007669"/>
    <property type="project" value="InterPro"/>
</dbReference>
<sequence>MKNTIVIYPPPGLTDINSMIEFGKHILHHYPHHFSITFLCTNGFLDSATMSSHVQRMSNSNPSISFHLFPSQNVDTPPGRRRMPAIMFELIRLNLPNARNALHEISKTSNVRALIIHLFCTSALSVGIELGIPTYYFYSSGASALSVFLQLPKIHQQINESPKNLTDTVLHIPGVPPLKATHMPRPVLDRDDTAYWDFLDYCSNLPKANGIIVNTFDGFEPLAMKAIEDGLCVADGPTPPVYYIGPLIFGSEKEERKANIATEEEEYMSWLDKQPSRSVVFLCFGSGGTFTEKQVREIASGLEKSGKRFLWALKKPIDDQRKFMPGQMSDFDLPSVLPDGFTERTSGIGLVVKSWVPQLEVLKKESVGGFVTHCGWNSILEALVTGVPMIAWPLYAEQHINRNALVEDMKMAIAVEQREEDGFVTGTELETRVRELMESEKGRELRERGQKMKEMSLAAFGDSGSSKLALKRLIDNIG</sequence>
<dbReference type="PROSITE" id="PS00375">
    <property type="entry name" value="UDPGT"/>
    <property type="match status" value="1"/>
</dbReference>
<dbReference type="AlphaFoldDB" id="A0A8K0E1B2"/>
<evidence type="ECO:0000256" key="1">
    <source>
        <dbReference type="ARBA" id="ARBA00009995"/>
    </source>
</evidence>
<dbReference type="FunFam" id="3.40.50.2000:FF:000095">
    <property type="entry name" value="Glycosyltransferase"/>
    <property type="match status" value="1"/>
</dbReference>
<dbReference type="InterPro" id="IPR002213">
    <property type="entry name" value="UDP_glucos_trans"/>
</dbReference>
<gene>
    <name evidence="6" type="ORF">FNV43_RR20366</name>
</gene>
<dbReference type="EMBL" id="VOIH02000009">
    <property type="protein sequence ID" value="KAF3437610.1"/>
    <property type="molecule type" value="Genomic_DNA"/>
</dbReference>
<dbReference type="EC" id="2.4.1.-" evidence="5"/>
<keyword evidence="7" id="KW-1185">Reference proteome</keyword>
<comment type="caution">
    <text evidence="6">The sequence shown here is derived from an EMBL/GenBank/DDBJ whole genome shotgun (WGS) entry which is preliminary data.</text>
</comment>
<dbReference type="CDD" id="cd03784">
    <property type="entry name" value="GT1_Gtf-like"/>
    <property type="match status" value="1"/>
</dbReference>
<dbReference type="InterPro" id="IPR050481">
    <property type="entry name" value="UDP-glycosyltransf_plant"/>
</dbReference>
<dbReference type="Proteomes" id="UP000796880">
    <property type="component" value="Unassembled WGS sequence"/>
</dbReference>
<evidence type="ECO:0000313" key="7">
    <source>
        <dbReference type="Proteomes" id="UP000796880"/>
    </source>
</evidence>
<evidence type="ECO:0000256" key="4">
    <source>
        <dbReference type="RuleBase" id="RU003718"/>
    </source>
</evidence>
<accession>A0A8K0E1B2</accession>
<dbReference type="SUPFAM" id="SSF53756">
    <property type="entry name" value="UDP-Glycosyltransferase/glycogen phosphorylase"/>
    <property type="match status" value="1"/>
</dbReference>
<dbReference type="InterPro" id="IPR035595">
    <property type="entry name" value="UDP_glycos_trans_CS"/>
</dbReference>
<dbReference type="FunFam" id="3.40.50.2000:FF:000020">
    <property type="entry name" value="Glycosyltransferase"/>
    <property type="match status" value="1"/>
</dbReference>
<comment type="similarity">
    <text evidence="1 4">Belongs to the UDP-glycosyltransferase family.</text>
</comment>
<keyword evidence="2 4" id="KW-0328">Glycosyltransferase</keyword>
<evidence type="ECO:0000256" key="2">
    <source>
        <dbReference type="ARBA" id="ARBA00022676"/>
    </source>
</evidence>
<reference evidence="6" key="1">
    <citation type="submission" date="2020-03" db="EMBL/GenBank/DDBJ databases">
        <title>A high-quality chromosome-level genome assembly of a woody plant with both climbing and erect habits, Rhamnella rubrinervis.</title>
        <authorList>
            <person name="Lu Z."/>
            <person name="Yang Y."/>
            <person name="Zhu X."/>
            <person name="Sun Y."/>
        </authorList>
    </citation>
    <scope>NUCLEOTIDE SEQUENCE</scope>
    <source>
        <strain evidence="6">BYM</strain>
        <tissue evidence="6">Leaf</tissue>
    </source>
</reference>
<dbReference type="Gene3D" id="3.40.50.2000">
    <property type="entry name" value="Glycogen Phosphorylase B"/>
    <property type="match status" value="2"/>
</dbReference>